<evidence type="ECO:0000256" key="2">
    <source>
        <dbReference type="ARBA" id="ARBA00023125"/>
    </source>
</evidence>
<dbReference type="InterPro" id="IPR020449">
    <property type="entry name" value="Tscrpt_reg_AraC-type_HTH"/>
</dbReference>
<dbReference type="GO" id="GO:0003700">
    <property type="term" value="F:DNA-binding transcription factor activity"/>
    <property type="evidence" value="ECO:0007669"/>
    <property type="project" value="InterPro"/>
</dbReference>
<dbReference type="AlphaFoldDB" id="A0A7X0J754"/>
<evidence type="ECO:0000256" key="1">
    <source>
        <dbReference type="ARBA" id="ARBA00023015"/>
    </source>
</evidence>
<dbReference type="Gene3D" id="1.10.10.60">
    <property type="entry name" value="Homeodomain-like"/>
    <property type="match status" value="1"/>
</dbReference>
<sequence>MGLCLSDEQGKWTEIGAIINFSDPLLSTVAEHKESYNLPFFDAELIQLSLPDIFIVYGDMRLKKRQIRFRSTNEPDFVELHFSLVGGGIMKNHINGHVHQFDALQHNIIYSPEFDGTGQYSIDKKHQFFEVHFSKNYFLGLVADSGDLLSRFCEKVDQHHFSDISETNLKMTFPIHQCIREIMSCNLSGKLKVLYLQSKCIELLSLQAQAFEQSANNKSRSVLKSAYERDCIQYAETYLTTHRQKPPTLTELAKIAGINEFKLKNGFKEVFGNTVFGYLNDVRLSEAREQLLSGTTIKAISDDLGYASVQHFSTAFRKKYGLSPGKVKLN</sequence>
<keyword evidence="3" id="KW-0804">Transcription</keyword>
<keyword evidence="2 5" id="KW-0238">DNA-binding</keyword>
<dbReference type="SUPFAM" id="SSF46689">
    <property type="entry name" value="Homeodomain-like"/>
    <property type="match status" value="2"/>
</dbReference>
<dbReference type="PRINTS" id="PR00032">
    <property type="entry name" value="HTHARAC"/>
</dbReference>
<protein>
    <submittedName>
        <fullName evidence="5">AraC-like DNA-binding protein</fullName>
    </submittedName>
</protein>
<dbReference type="Proteomes" id="UP000521017">
    <property type="component" value="Unassembled WGS sequence"/>
</dbReference>
<evidence type="ECO:0000313" key="6">
    <source>
        <dbReference type="Proteomes" id="UP000521017"/>
    </source>
</evidence>
<dbReference type="InterPro" id="IPR009057">
    <property type="entry name" value="Homeodomain-like_sf"/>
</dbReference>
<dbReference type="GO" id="GO:0043565">
    <property type="term" value="F:sequence-specific DNA binding"/>
    <property type="evidence" value="ECO:0007669"/>
    <property type="project" value="InterPro"/>
</dbReference>
<proteinExistence type="predicted"/>
<feature type="domain" description="HTH araC/xylS-type" evidence="4">
    <location>
        <begin position="233"/>
        <end position="330"/>
    </location>
</feature>
<dbReference type="PROSITE" id="PS01124">
    <property type="entry name" value="HTH_ARAC_FAMILY_2"/>
    <property type="match status" value="1"/>
</dbReference>
<reference evidence="5 6" key="1">
    <citation type="submission" date="2020-08" db="EMBL/GenBank/DDBJ databases">
        <title>Genomic Encyclopedia of Type Strains, Phase IV (KMG-V): Genome sequencing to study the core and pangenomes of soil and plant-associated prokaryotes.</title>
        <authorList>
            <person name="Whitman W."/>
        </authorList>
    </citation>
    <scope>NUCLEOTIDE SEQUENCE [LARGE SCALE GENOMIC DNA]</scope>
    <source>
        <strain evidence="5 6">M2T3</strain>
    </source>
</reference>
<evidence type="ECO:0000313" key="5">
    <source>
        <dbReference type="EMBL" id="MBB6502208.1"/>
    </source>
</evidence>
<organism evidence="5 6">
    <name type="scientific">Pedobacter cryoconitis</name>
    <dbReference type="NCBI Taxonomy" id="188932"/>
    <lineage>
        <taxon>Bacteria</taxon>
        <taxon>Pseudomonadati</taxon>
        <taxon>Bacteroidota</taxon>
        <taxon>Sphingobacteriia</taxon>
        <taxon>Sphingobacteriales</taxon>
        <taxon>Sphingobacteriaceae</taxon>
        <taxon>Pedobacter</taxon>
    </lineage>
</organism>
<dbReference type="PANTHER" id="PTHR47893">
    <property type="entry name" value="REGULATORY PROTEIN PCHR"/>
    <property type="match status" value="1"/>
</dbReference>
<dbReference type="PROSITE" id="PS00041">
    <property type="entry name" value="HTH_ARAC_FAMILY_1"/>
    <property type="match status" value="1"/>
</dbReference>
<gene>
    <name evidence="5" type="ORF">HDF25_004385</name>
</gene>
<dbReference type="PANTHER" id="PTHR47893:SF1">
    <property type="entry name" value="REGULATORY PROTEIN PCHR"/>
    <property type="match status" value="1"/>
</dbReference>
<dbReference type="InterPro" id="IPR053142">
    <property type="entry name" value="PchR_regulatory_protein"/>
</dbReference>
<comment type="caution">
    <text evidence="5">The sequence shown here is derived from an EMBL/GenBank/DDBJ whole genome shotgun (WGS) entry which is preliminary data.</text>
</comment>
<dbReference type="Pfam" id="PF12833">
    <property type="entry name" value="HTH_18"/>
    <property type="match status" value="1"/>
</dbReference>
<keyword evidence="1" id="KW-0805">Transcription regulation</keyword>
<accession>A0A7X0J754</accession>
<name>A0A7X0J754_9SPHI</name>
<dbReference type="EMBL" id="JACHCC010000012">
    <property type="protein sequence ID" value="MBB6502208.1"/>
    <property type="molecule type" value="Genomic_DNA"/>
</dbReference>
<evidence type="ECO:0000259" key="4">
    <source>
        <dbReference type="PROSITE" id="PS01124"/>
    </source>
</evidence>
<dbReference type="RefSeq" id="WP_184628462.1">
    <property type="nucleotide sequence ID" value="NZ_JACHCC010000012.1"/>
</dbReference>
<dbReference type="InterPro" id="IPR018060">
    <property type="entry name" value="HTH_AraC"/>
</dbReference>
<evidence type="ECO:0000256" key="3">
    <source>
        <dbReference type="ARBA" id="ARBA00023163"/>
    </source>
</evidence>
<dbReference type="SMART" id="SM00342">
    <property type="entry name" value="HTH_ARAC"/>
    <property type="match status" value="1"/>
</dbReference>
<dbReference type="InterPro" id="IPR018062">
    <property type="entry name" value="HTH_AraC-typ_CS"/>
</dbReference>